<evidence type="ECO:0000256" key="2">
    <source>
        <dbReference type="ARBA" id="ARBA00023125"/>
    </source>
</evidence>
<reference evidence="7" key="1">
    <citation type="submission" date="2016-11" db="EMBL/GenBank/DDBJ databases">
        <authorList>
            <person name="Varghese N."/>
            <person name="Submissions S."/>
        </authorList>
    </citation>
    <scope>NUCLEOTIDE SEQUENCE [LARGE SCALE GENOMIC DNA]</scope>
    <source>
        <strain evidence="7">DSM 27623</strain>
    </source>
</reference>
<dbReference type="EMBL" id="FSRK01000001">
    <property type="protein sequence ID" value="SIO02801.1"/>
    <property type="molecule type" value="Genomic_DNA"/>
</dbReference>
<dbReference type="Pfam" id="PF12833">
    <property type="entry name" value="HTH_18"/>
    <property type="match status" value="1"/>
</dbReference>
<dbReference type="RefSeq" id="WP_245799041.1">
    <property type="nucleotide sequence ID" value="NZ_FSRK01000001.1"/>
</dbReference>
<dbReference type="GO" id="GO:0043565">
    <property type="term" value="F:sequence-specific DNA binding"/>
    <property type="evidence" value="ECO:0007669"/>
    <property type="project" value="InterPro"/>
</dbReference>
<dbReference type="STRING" id="1416779.SAMN05444409_1664"/>
<dbReference type="Proteomes" id="UP000185207">
    <property type="component" value="Unassembled WGS sequence"/>
</dbReference>
<evidence type="ECO:0000313" key="7">
    <source>
        <dbReference type="Proteomes" id="UP000185207"/>
    </source>
</evidence>
<feature type="transmembrane region" description="Helical" evidence="4">
    <location>
        <begin position="192"/>
        <end position="209"/>
    </location>
</feature>
<dbReference type="Gene3D" id="1.10.10.60">
    <property type="entry name" value="Homeodomain-like"/>
    <property type="match status" value="2"/>
</dbReference>
<keyword evidence="2 6" id="KW-0238">DNA-binding</keyword>
<evidence type="ECO:0000256" key="1">
    <source>
        <dbReference type="ARBA" id="ARBA00023015"/>
    </source>
</evidence>
<name>A0A1N6G5R6_9FLAO</name>
<sequence>MNIFQFILNLMGFDVESFSSQLFYLAGILIAFFACFLILGKSQKGLADYLLSVWFLLIGIHLICFLFIFSNSYIRFPYLLGLEIPLPLVHGPMLYLYLSCLTGNYPKRKIWLLHLAPVVIVYFSLLDFFLMSSHDKIEIYQHNGGSYKVLRTIISLIIAFSGIFYVILSTLMIKKYQRQISNIYSNTEKINLNWGFYLIIGISTIWIAVMIKSEILIFSLVVLFVVLAAYFGISKVGILNPALLDKKDEENLNTDNEIEYPKYQKNFAGDETIQRVYKKLVSLMNDQKLYKDPELNLNHIAKLLDVHPNVLSQTINSVENKNFYDYINRYRIEEFKRIVVLPENQKFTILTLAFECGFNSKTSFNRNFKKYTGCSPREFLKDQKLIS</sequence>
<dbReference type="SMART" id="SM00342">
    <property type="entry name" value="HTH_ARAC"/>
    <property type="match status" value="1"/>
</dbReference>
<proteinExistence type="predicted"/>
<dbReference type="SUPFAM" id="SSF46689">
    <property type="entry name" value="Homeodomain-like"/>
    <property type="match status" value="1"/>
</dbReference>
<evidence type="ECO:0000256" key="4">
    <source>
        <dbReference type="SAM" id="Phobius"/>
    </source>
</evidence>
<feature type="transmembrane region" description="Helical" evidence="4">
    <location>
        <begin position="215"/>
        <end position="233"/>
    </location>
</feature>
<feature type="transmembrane region" description="Helical" evidence="4">
    <location>
        <begin position="110"/>
        <end position="130"/>
    </location>
</feature>
<dbReference type="InterPro" id="IPR018060">
    <property type="entry name" value="HTH_AraC"/>
</dbReference>
<evidence type="ECO:0000256" key="3">
    <source>
        <dbReference type="ARBA" id="ARBA00023163"/>
    </source>
</evidence>
<gene>
    <name evidence="6" type="ORF">SAMN05444409_1664</name>
</gene>
<keyword evidence="4" id="KW-0472">Membrane</keyword>
<feature type="transmembrane region" description="Helical" evidence="4">
    <location>
        <begin position="20"/>
        <end position="39"/>
    </location>
</feature>
<keyword evidence="7" id="KW-1185">Reference proteome</keyword>
<organism evidence="6 7">
    <name type="scientific">Epilithonimonas zeae</name>
    <dbReference type="NCBI Taxonomy" id="1416779"/>
    <lineage>
        <taxon>Bacteria</taxon>
        <taxon>Pseudomonadati</taxon>
        <taxon>Bacteroidota</taxon>
        <taxon>Flavobacteriia</taxon>
        <taxon>Flavobacteriales</taxon>
        <taxon>Weeksellaceae</taxon>
        <taxon>Chryseobacterium group</taxon>
        <taxon>Epilithonimonas</taxon>
    </lineage>
</organism>
<dbReference type="PANTHER" id="PTHR43280:SF29">
    <property type="entry name" value="ARAC-FAMILY TRANSCRIPTIONAL REGULATOR"/>
    <property type="match status" value="1"/>
</dbReference>
<dbReference type="AlphaFoldDB" id="A0A1N6G5R6"/>
<dbReference type="GO" id="GO:0003700">
    <property type="term" value="F:DNA-binding transcription factor activity"/>
    <property type="evidence" value="ECO:0007669"/>
    <property type="project" value="InterPro"/>
</dbReference>
<feature type="domain" description="HTH araC/xylS-type" evidence="5">
    <location>
        <begin position="278"/>
        <end position="382"/>
    </location>
</feature>
<dbReference type="InterPro" id="IPR009057">
    <property type="entry name" value="Homeodomain-like_sf"/>
</dbReference>
<evidence type="ECO:0000313" key="6">
    <source>
        <dbReference type="EMBL" id="SIO02801.1"/>
    </source>
</evidence>
<keyword evidence="4" id="KW-0812">Transmembrane</keyword>
<keyword evidence="1" id="KW-0805">Transcription regulation</keyword>
<accession>A0A1N6G5R6</accession>
<feature type="transmembrane region" description="Helical" evidence="4">
    <location>
        <begin position="150"/>
        <end position="171"/>
    </location>
</feature>
<evidence type="ECO:0000259" key="5">
    <source>
        <dbReference type="PROSITE" id="PS01124"/>
    </source>
</evidence>
<keyword evidence="3" id="KW-0804">Transcription</keyword>
<dbReference type="PANTHER" id="PTHR43280">
    <property type="entry name" value="ARAC-FAMILY TRANSCRIPTIONAL REGULATOR"/>
    <property type="match status" value="1"/>
</dbReference>
<feature type="transmembrane region" description="Helical" evidence="4">
    <location>
        <begin position="76"/>
        <end position="98"/>
    </location>
</feature>
<dbReference type="PROSITE" id="PS01124">
    <property type="entry name" value="HTH_ARAC_FAMILY_2"/>
    <property type="match status" value="1"/>
</dbReference>
<protein>
    <submittedName>
        <fullName evidence="6">AraC-type DNA-binding protein</fullName>
    </submittedName>
</protein>
<feature type="transmembrane region" description="Helical" evidence="4">
    <location>
        <begin position="51"/>
        <end position="70"/>
    </location>
</feature>
<keyword evidence="4" id="KW-1133">Transmembrane helix</keyword>